<comment type="caution">
    <text evidence="2">The sequence shown here is derived from an EMBL/GenBank/DDBJ whole genome shotgun (WGS) entry which is preliminary data.</text>
</comment>
<dbReference type="AlphaFoldDB" id="A0A840TNT3"/>
<dbReference type="GO" id="GO:0016853">
    <property type="term" value="F:isomerase activity"/>
    <property type="evidence" value="ECO:0007669"/>
    <property type="project" value="UniProtKB-KW"/>
</dbReference>
<dbReference type="Gene3D" id="1.25.40.10">
    <property type="entry name" value="Tetratricopeptide repeat domain"/>
    <property type="match status" value="1"/>
</dbReference>
<gene>
    <name evidence="2" type="ORF">HNQ92_001338</name>
</gene>
<keyword evidence="1" id="KW-0732">Signal</keyword>
<feature type="signal peptide" evidence="1">
    <location>
        <begin position="1"/>
        <end position="21"/>
    </location>
</feature>
<dbReference type="InterPro" id="IPR011990">
    <property type="entry name" value="TPR-like_helical_dom_sf"/>
</dbReference>
<dbReference type="RefSeq" id="WP_184172413.1">
    <property type="nucleotide sequence ID" value="NZ_JACHGF010000002.1"/>
</dbReference>
<feature type="chain" id="PRO_5032682623" evidence="1">
    <location>
        <begin position="22"/>
        <end position="400"/>
    </location>
</feature>
<dbReference type="Gene3D" id="3.40.30.10">
    <property type="entry name" value="Glutaredoxin"/>
    <property type="match status" value="1"/>
</dbReference>
<dbReference type="EMBL" id="JACHGF010000002">
    <property type="protein sequence ID" value="MBB5283212.1"/>
    <property type="molecule type" value="Genomic_DNA"/>
</dbReference>
<dbReference type="Proteomes" id="UP000557307">
    <property type="component" value="Unassembled WGS sequence"/>
</dbReference>
<accession>A0A840TNT3</accession>
<keyword evidence="2" id="KW-0413">Isomerase</keyword>
<reference evidence="2 3" key="1">
    <citation type="submission" date="2020-08" db="EMBL/GenBank/DDBJ databases">
        <title>Genomic Encyclopedia of Type Strains, Phase IV (KMG-IV): sequencing the most valuable type-strain genomes for metagenomic binning, comparative biology and taxonomic classification.</title>
        <authorList>
            <person name="Goeker M."/>
        </authorList>
    </citation>
    <scope>NUCLEOTIDE SEQUENCE [LARGE SCALE GENOMIC DNA]</scope>
    <source>
        <strain evidence="2 3">DSM 105074</strain>
    </source>
</reference>
<organism evidence="2 3">
    <name type="scientific">Rhabdobacter roseus</name>
    <dbReference type="NCBI Taxonomy" id="1655419"/>
    <lineage>
        <taxon>Bacteria</taxon>
        <taxon>Pseudomonadati</taxon>
        <taxon>Bacteroidota</taxon>
        <taxon>Cytophagia</taxon>
        <taxon>Cytophagales</taxon>
        <taxon>Cytophagaceae</taxon>
        <taxon>Rhabdobacter</taxon>
    </lineage>
</organism>
<dbReference type="InterPro" id="IPR036249">
    <property type="entry name" value="Thioredoxin-like_sf"/>
</dbReference>
<dbReference type="SUPFAM" id="SSF52833">
    <property type="entry name" value="Thioredoxin-like"/>
    <property type="match status" value="1"/>
</dbReference>
<dbReference type="Pfam" id="PF13899">
    <property type="entry name" value="Thioredoxin_7"/>
    <property type="match status" value="1"/>
</dbReference>
<keyword evidence="3" id="KW-1185">Reference proteome</keyword>
<name>A0A840TNT3_9BACT</name>
<proteinExistence type="predicted"/>
<evidence type="ECO:0000313" key="2">
    <source>
        <dbReference type="EMBL" id="MBB5283212.1"/>
    </source>
</evidence>
<evidence type="ECO:0000313" key="3">
    <source>
        <dbReference type="Proteomes" id="UP000557307"/>
    </source>
</evidence>
<evidence type="ECO:0000256" key="1">
    <source>
        <dbReference type="SAM" id="SignalP"/>
    </source>
</evidence>
<protein>
    <submittedName>
        <fullName evidence="2">Thiol-disulfide isomerase/thioredoxin</fullName>
    </submittedName>
</protein>
<sequence length="400" mass="44762">MHTRFCLVGLLVLLGTLVAEAQHGIQFSENNLQKAFTEARAQRKPVFVEVYSSSCHVCQSFIPVFNDKQVSDFYNQQFINYRIEVSSPDFQQFILGRKLFVPSLPLFLYYDANQNLQHLAITNPTAQDVIRQGQLALDPKQRSASMKQRFVAGERSAQFLIDYGMYSRVTSDTVMNIRAMDAYAKQQSPSNYLSETNFLALQKLIMDVDNPLAGYFLVHLPDYAKKYDPKLVNSTAENIVMYSLYSSRGNAYSSAKVVKMREYLIKAGVSTQMARNRVLLPLLNAYFREKKAGEAVALVNTHSTQVPLKAPDYNYLLRYFNGKSTDAAYVPSAQKWFASALKTNPTPKESAELHYEMAVAYQKAGKKAEAAQTARQAVALAKAGKVDSAKAEALLKSIGG</sequence>